<dbReference type="GO" id="GO:0022857">
    <property type="term" value="F:transmembrane transporter activity"/>
    <property type="evidence" value="ECO:0007669"/>
    <property type="project" value="InterPro"/>
</dbReference>
<dbReference type="GO" id="GO:0016020">
    <property type="term" value="C:membrane"/>
    <property type="evidence" value="ECO:0007669"/>
    <property type="project" value="UniProtKB-SubCell"/>
</dbReference>
<evidence type="ECO:0000256" key="2">
    <source>
        <dbReference type="ARBA" id="ARBA00006727"/>
    </source>
</evidence>
<dbReference type="PROSITE" id="PS50850">
    <property type="entry name" value="MFS"/>
    <property type="match status" value="1"/>
</dbReference>
<dbReference type="Pfam" id="PF07690">
    <property type="entry name" value="MFS_1"/>
    <property type="match status" value="1"/>
</dbReference>
<keyword evidence="7" id="KW-1185">Reference proteome</keyword>
<proteinExistence type="inferred from homology"/>
<feature type="transmembrane region" description="Helical" evidence="4">
    <location>
        <begin position="194"/>
        <end position="216"/>
    </location>
</feature>
<feature type="transmembrane region" description="Helical" evidence="4">
    <location>
        <begin position="127"/>
        <end position="150"/>
    </location>
</feature>
<dbReference type="Proteomes" id="UP000070501">
    <property type="component" value="Unassembled WGS sequence"/>
</dbReference>
<dbReference type="InParanoid" id="A0A136IV09"/>
<evidence type="ECO:0000313" key="6">
    <source>
        <dbReference type="EMBL" id="KXJ88742.1"/>
    </source>
</evidence>
<comment type="similarity">
    <text evidence="2">Belongs to the major facilitator superfamily. Monocarboxylate porter (TC 2.A.1.13) family.</text>
</comment>
<accession>A0A136IV09</accession>
<sequence>MMGAIPEPHHIDADDRESSGTVLSTSPPPDGGLQAWTHAALLHIVFFNTWGVSNSFGVFQQYYVEHLLQDNSPSSISWIGSVQTACLFALGAAAGRATDAGYFRLVFTSGVLLQVFAIMMASLGRNYWQLFLAHGLCLGIGNGLAFIPAMTVTSTYFSKHRAIAVGLGASGAAFGGLIYPVLVQQLLPDNKLGFAWTLRCMGFLMLATYVPCLIWYRPRLPPRKTGPLIDSTAFHEPPFLFFTASFFFYFWGVYTVFFYISTFARETPGINLPASQAGNLVTVLNGAGVVGRILPGIIADRYTGLLNLATPLCFISALLAYLWSQVRSATGLYVFVVVTGIFAHAMQSLYPTISTTMAPDLSKTGTRGGMIASVVSIAVLTGPAISGALLQRGRDEGRGYLYAQVFAGTSILLSAVLIVGARVTRGGWRVGVKV</sequence>
<evidence type="ECO:0000256" key="1">
    <source>
        <dbReference type="ARBA" id="ARBA00004141"/>
    </source>
</evidence>
<feature type="transmembrane region" description="Helical" evidence="4">
    <location>
        <begin position="305"/>
        <end position="324"/>
    </location>
</feature>
<feature type="transmembrane region" description="Helical" evidence="4">
    <location>
        <begin position="102"/>
        <end position="121"/>
    </location>
</feature>
<feature type="transmembrane region" description="Helical" evidence="4">
    <location>
        <begin position="370"/>
        <end position="389"/>
    </location>
</feature>
<feature type="region of interest" description="Disordered" evidence="3">
    <location>
        <begin position="1"/>
        <end position="27"/>
    </location>
</feature>
<evidence type="ECO:0000259" key="5">
    <source>
        <dbReference type="PROSITE" id="PS50850"/>
    </source>
</evidence>
<dbReference type="OrthoDB" id="6499973at2759"/>
<keyword evidence="4" id="KW-1133">Transmembrane helix</keyword>
<evidence type="ECO:0000313" key="7">
    <source>
        <dbReference type="Proteomes" id="UP000070501"/>
    </source>
</evidence>
<feature type="compositionally biased region" description="Basic and acidic residues" evidence="3">
    <location>
        <begin position="7"/>
        <end position="18"/>
    </location>
</feature>
<dbReference type="AlphaFoldDB" id="A0A136IV09"/>
<feature type="domain" description="Major facilitator superfamily (MFS) profile" evidence="5">
    <location>
        <begin position="238"/>
        <end position="434"/>
    </location>
</feature>
<keyword evidence="4" id="KW-0812">Transmembrane</keyword>
<dbReference type="InterPro" id="IPR036259">
    <property type="entry name" value="MFS_trans_sf"/>
</dbReference>
<protein>
    <submittedName>
        <fullName evidence="6">Major facilitator superfamily domain-containing protein</fullName>
    </submittedName>
</protein>
<feature type="transmembrane region" description="Helical" evidence="4">
    <location>
        <begin position="401"/>
        <end position="421"/>
    </location>
</feature>
<feature type="transmembrane region" description="Helical" evidence="4">
    <location>
        <begin position="162"/>
        <end position="182"/>
    </location>
</feature>
<name>A0A136IV09_9PEZI</name>
<dbReference type="SUPFAM" id="SSF103473">
    <property type="entry name" value="MFS general substrate transporter"/>
    <property type="match status" value="1"/>
</dbReference>
<feature type="transmembrane region" description="Helical" evidence="4">
    <location>
        <begin position="330"/>
        <end position="350"/>
    </location>
</feature>
<dbReference type="InterPro" id="IPR011701">
    <property type="entry name" value="MFS"/>
</dbReference>
<comment type="subcellular location">
    <subcellularLocation>
        <location evidence="1">Membrane</location>
        <topology evidence="1">Multi-pass membrane protein</topology>
    </subcellularLocation>
</comment>
<feature type="transmembrane region" description="Helical" evidence="4">
    <location>
        <begin position="76"/>
        <end position="95"/>
    </location>
</feature>
<dbReference type="EMBL" id="KQ964257">
    <property type="protein sequence ID" value="KXJ88742.1"/>
    <property type="molecule type" value="Genomic_DNA"/>
</dbReference>
<evidence type="ECO:0000256" key="3">
    <source>
        <dbReference type="SAM" id="MobiDB-lite"/>
    </source>
</evidence>
<dbReference type="InterPro" id="IPR050327">
    <property type="entry name" value="Proton-linked_MCT"/>
</dbReference>
<dbReference type="InterPro" id="IPR020846">
    <property type="entry name" value="MFS_dom"/>
</dbReference>
<reference evidence="7" key="1">
    <citation type="submission" date="2016-02" db="EMBL/GenBank/DDBJ databases">
        <title>Draft genome sequence of Microdochium bolleyi, a fungal endophyte of beachgrass.</title>
        <authorList>
            <consortium name="DOE Joint Genome Institute"/>
            <person name="David A.S."/>
            <person name="May G."/>
            <person name="Haridas S."/>
            <person name="Lim J."/>
            <person name="Wang M."/>
            <person name="Labutti K."/>
            <person name="Lipzen A."/>
            <person name="Barry K."/>
            <person name="Grigoriev I.V."/>
        </authorList>
    </citation>
    <scope>NUCLEOTIDE SEQUENCE [LARGE SCALE GENOMIC DNA]</scope>
    <source>
        <strain evidence="7">J235TASD1</strain>
    </source>
</reference>
<feature type="transmembrane region" description="Helical" evidence="4">
    <location>
        <begin position="237"/>
        <end position="260"/>
    </location>
</feature>
<organism evidence="6 7">
    <name type="scientific">Microdochium bolleyi</name>
    <dbReference type="NCBI Taxonomy" id="196109"/>
    <lineage>
        <taxon>Eukaryota</taxon>
        <taxon>Fungi</taxon>
        <taxon>Dikarya</taxon>
        <taxon>Ascomycota</taxon>
        <taxon>Pezizomycotina</taxon>
        <taxon>Sordariomycetes</taxon>
        <taxon>Xylariomycetidae</taxon>
        <taxon>Xylariales</taxon>
        <taxon>Microdochiaceae</taxon>
        <taxon>Microdochium</taxon>
    </lineage>
</organism>
<dbReference type="PANTHER" id="PTHR11360">
    <property type="entry name" value="MONOCARBOXYLATE TRANSPORTER"/>
    <property type="match status" value="1"/>
</dbReference>
<dbReference type="Gene3D" id="1.20.1250.20">
    <property type="entry name" value="MFS general substrate transporter like domains"/>
    <property type="match status" value="2"/>
</dbReference>
<gene>
    <name evidence="6" type="ORF">Micbo1qcDRAFT_189805</name>
</gene>
<keyword evidence="4" id="KW-0472">Membrane</keyword>
<evidence type="ECO:0000256" key="4">
    <source>
        <dbReference type="SAM" id="Phobius"/>
    </source>
</evidence>
<dbReference type="PANTHER" id="PTHR11360:SF130">
    <property type="entry name" value="MAJOR FACILITATOR SUPERFAMILY (MFS) PROFILE DOMAIN-CONTAINING PROTEIN-RELATED"/>
    <property type="match status" value="1"/>
</dbReference>